<dbReference type="OrthoDB" id="5579731at2759"/>
<organism evidence="3 4">
    <name type="scientific">Hermanssonia centrifuga</name>
    <dbReference type="NCBI Taxonomy" id="98765"/>
    <lineage>
        <taxon>Eukaryota</taxon>
        <taxon>Fungi</taxon>
        <taxon>Dikarya</taxon>
        <taxon>Basidiomycota</taxon>
        <taxon>Agaricomycotina</taxon>
        <taxon>Agaricomycetes</taxon>
        <taxon>Polyporales</taxon>
        <taxon>Meruliaceae</taxon>
        <taxon>Hermanssonia</taxon>
    </lineage>
</organism>
<gene>
    <name evidence="3" type="ORF">PHLCEN_2v10504</name>
</gene>
<dbReference type="AlphaFoldDB" id="A0A2R6NML7"/>
<dbReference type="EMBL" id="MLYV02001069">
    <property type="protein sequence ID" value="PSR73585.1"/>
    <property type="molecule type" value="Genomic_DNA"/>
</dbReference>
<name>A0A2R6NML7_9APHY</name>
<comment type="caution">
    <text evidence="3">The sequence shown here is derived from an EMBL/GenBank/DDBJ whole genome shotgun (WGS) entry which is preliminary data.</text>
</comment>
<accession>A0A2R6NML7</accession>
<keyword evidence="4" id="KW-1185">Reference proteome</keyword>
<dbReference type="STRING" id="98765.A0A2R6NML7"/>
<dbReference type="Pfam" id="PF05205">
    <property type="entry name" value="COMPASS-Shg1"/>
    <property type="match status" value="1"/>
</dbReference>
<dbReference type="InterPro" id="IPR055264">
    <property type="entry name" value="BOD1/SHG1_dom"/>
</dbReference>
<protein>
    <recommendedName>
        <fullName evidence="2">BOD1/SHG1 domain-containing protein</fullName>
    </recommendedName>
</protein>
<evidence type="ECO:0000313" key="4">
    <source>
        <dbReference type="Proteomes" id="UP000186601"/>
    </source>
</evidence>
<proteinExistence type="predicted"/>
<evidence type="ECO:0000259" key="2">
    <source>
        <dbReference type="Pfam" id="PF05205"/>
    </source>
</evidence>
<dbReference type="Proteomes" id="UP000186601">
    <property type="component" value="Unassembled WGS sequence"/>
</dbReference>
<sequence>MSADSDFHFCGYHLLRTCSYRFKKSGEFDRLRRELLAQFRSSEDFAPFIDRVGDVATQQLASDHKVQYLPEASMIRELLQELNRYPIVERAVTDMEKSTLSDPTFQGAIRAHVTKILHEDRAARSDPDNNLHEDDSFRSVPVNTGQTAETNGYESEDSAMLESPLSDTPKLEAIAPFP</sequence>
<evidence type="ECO:0000256" key="1">
    <source>
        <dbReference type="SAM" id="MobiDB-lite"/>
    </source>
</evidence>
<feature type="compositionally biased region" description="Basic and acidic residues" evidence="1">
    <location>
        <begin position="121"/>
        <end position="137"/>
    </location>
</feature>
<feature type="domain" description="BOD1/SHG1" evidence="2">
    <location>
        <begin position="21"/>
        <end position="113"/>
    </location>
</feature>
<reference evidence="3 4" key="1">
    <citation type="submission" date="2018-02" db="EMBL/GenBank/DDBJ databases">
        <title>Genome sequence of the basidiomycete white-rot fungus Phlebia centrifuga.</title>
        <authorList>
            <person name="Granchi Z."/>
            <person name="Peng M."/>
            <person name="de Vries R.P."/>
            <person name="Hilden K."/>
            <person name="Makela M.R."/>
            <person name="Grigoriev I."/>
            <person name="Riley R."/>
        </authorList>
    </citation>
    <scope>NUCLEOTIDE SEQUENCE [LARGE SCALE GENOMIC DNA]</scope>
    <source>
        <strain evidence="3 4">FBCC195</strain>
    </source>
</reference>
<feature type="compositionally biased region" description="Polar residues" evidence="1">
    <location>
        <begin position="141"/>
        <end position="153"/>
    </location>
</feature>
<feature type="region of interest" description="Disordered" evidence="1">
    <location>
        <begin position="121"/>
        <end position="178"/>
    </location>
</feature>
<evidence type="ECO:0000313" key="3">
    <source>
        <dbReference type="EMBL" id="PSR73585.1"/>
    </source>
</evidence>